<reference evidence="12" key="3">
    <citation type="submission" date="2025-09" db="UniProtKB">
        <authorList>
            <consortium name="Ensembl"/>
        </authorList>
    </citation>
    <scope>IDENTIFICATION</scope>
</reference>
<feature type="transmembrane region" description="Helical" evidence="10">
    <location>
        <begin position="270"/>
        <end position="289"/>
    </location>
</feature>
<dbReference type="AlphaFoldDB" id="A0A670JL68"/>
<dbReference type="PANTHER" id="PTHR22750">
    <property type="entry name" value="G-PROTEIN COUPLED RECEPTOR"/>
    <property type="match status" value="1"/>
</dbReference>
<evidence type="ECO:0000256" key="9">
    <source>
        <dbReference type="RuleBase" id="RU000688"/>
    </source>
</evidence>
<dbReference type="OMA" id="FITIPHC"/>
<proteinExistence type="inferred from homology"/>
<keyword evidence="3 9" id="KW-0812">Transmembrane</keyword>
<dbReference type="PROSITE" id="PS00237">
    <property type="entry name" value="G_PROTEIN_RECEP_F1_1"/>
    <property type="match status" value="1"/>
</dbReference>
<dbReference type="Ensembl" id="ENSPMRT00000027340.1">
    <property type="protein sequence ID" value="ENSPMRP00000025758.1"/>
    <property type="gene ID" value="ENSPMRG00000016677.1"/>
</dbReference>
<dbReference type="InterPro" id="IPR017452">
    <property type="entry name" value="GPCR_Rhodpsn_7TM"/>
</dbReference>
<sequence>MEGCWADNGENSFDLVLSLAAPQLTISLISVLFNSAVIFAVVYSKELRKPIFILFCNMAFSDLFTSSTGFWIALLFITNPQSTISGSKELLTAYAFYTMSILATIYNLVLIGIERYLAVAECLRRRWRLGRNQILGMVLGVWGLSFFLGFLPLMGWNCLDRDNASALYSPLCIDYLIFITIPHCAVVLILPFFTYCNIIGFLRKHKMAMGALGQTHATYRLAEIQVARTSIFIWLLSLLSYTPFFAGVVLDITTQQCPNNFSMDVYVFRNLTAIMITMNSLGNPIIYTLKVKTLWHRLRFLKCPSSNRIEVQAIGKILVRFHPNIFKCPQ</sequence>
<reference evidence="12" key="2">
    <citation type="submission" date="2025-08" db="UniProtKB">
        <authorList>
            <consortium name="Ensembl"/>
        </authorList>
    </citation>
    <scope>IDENTIFICATION</scope>
</reference>
<keyword evidence="8 9" id="KW-0807">Transducer</keyword>
<evidence type="ECO:0000256" key="5">
    <source>
        <dbReference type="ARBA" id="ARBA00023040"/>
    </source>
</evidence>
<feature type="transmembrane region" description="Helical" evidence="10">
    <location>
        <begin position="134"/>
        <end position="155"/>
    </location>
</feature>
<feature type="transmembrane region" description="Helical" evidence="10">
    <location>
        <begin position="20"/>
        <end position="44"/>
    </location>
</feature>
<dbReference type="PROSITE" id="PS50262">
    <property type="entry name" value="G_PROTEIN_RECEP_F1_2"/>
    <property type="match status" value="1"/>
</dbReference>
<name>A0A670JL68_PODMU</name>
<evidence type="ECO:0000256" key="2">
    <source>
        <dbReference type="ARBA" id="ARBA00022475"/>
    </source>
</evidence>
<reference evidence="12 13" key="1">
    <citation type="journal article" date="2019" name="Proc. Natl. Acad. Sci. U.S.A.">
        <title>Regulatory changes in pterin and carotenoid genes underlie balanced color polymorphisms in the wall lizard.</title>
        <authorList>
            <person name="Andrade P."/>
            <person name="Pinho C."/>
            <person name="Perez I de Lanuza G."/>
            <person name="Afonso S."/>
            <person name="Brejcha J."/>
            <person name="Rubin C.J."/>
            <person name="Wallerman O."/>
            <person name="Pereira P."/>
            <person name="Sabatino S.J."/>
            <person name="Bellati A."/>
            <person name="Pellitteri-Rosa D."/>
            <person name="Bosakova Z."/>
            <person name="Bunikis I."/>
            <person name="Carretero M.A."/>
            <person name="Feiner N."/>
            <person name="Marsik P."/>
            <person name="Pauperio F."/>
            <person name="Salvi D."/>
            <person name="Soler L."/>
            <person name="While G.M."/>
            <person name="Uller T."/>
            <person name="Font E."/>
            <person name="Andersson L."/>
            <person name="Carneiro M."/>
        </authorList>
    </citation>
    <scope>NUCLEOTIDE SEQUENCE</scope>
</reference>
<dbReference type="Pfam" id="PF00001">
    <property type="entry name" value="7tm_1"/>
    <property type="match status" value="1"/>
</dbReference>
<organism evidence="12 13">
    <name type="scientific">Podarcis muralis</name>
    <name type="common">Wall lizard</name>
    <name type="synonym">Lacerta muralis</name>
    <dbReference type="NCBI Taxonomy" id="64176"/>
    <lineage>
        <taxon>Eukaryota</taxon>
        <taxon>Metazoa</taxon>
        <taxon>Chordata</taxon>
        <taxon>Craniata</taxon>
        <taxon>Vertebrata</taxon>
        <taxon>Euteleostomi</taxon>
        <taxon>Lepidosauria</taxon>
        <taxon>Squamata</taxon>
        <taxon>Bifurcata</taxon>
        <taxon>Unidentata</taxon>
        <taxon>Episquamata</taxon>
        <taxon>Laterata</taxon>
        <taxon>Lacertibaenia</taxon>
        <taxon>Lacertidae</taxon>
        <taxon>Podarcis</taxon>
    </lineage>
</organism>
<feature type="transmembrane region" description="Helical" evidence="10">
    <location>
        <begin position="51"/>
        <end position="74"/>
    </location>
</feature>
<accession>A0A670JL68</accession>
<evidence type="ECO:0000256" key="7">
    <source>
        <dbReference type="ARBA" id="ARBA00023170"/>
    </source>
</evidence>
<keyword evidence="13" id="KW-1185">Reference proteome</keyword>
<comment type="similarity">
    <text evidence="9">Belongs to the G-protein coupled receptor 1 family.</text>
</comment>
<keyword evidence="6 10" id="KW-0472">Membrane</keyword>
<keyword evidence="4 10" id="KW-1133">Transmembrane helix</keyword>
<evidence type="ECO:0000313" key="13">
    <source>
        <dbReference type="Proteomes" id="UP000472272"/>
    </source>
</evidence>
<evidence type="ECO:0000256" key="6">
    <source>
        <dbReference type="ARBA" id="ARBA00023136"/>
    </source>
</evidence>
<evidence type="ECO:0000256" key="1">
    <source>
        <dbReference type="ARBA" id="ARBA00004651"/>
    </source>
</evidence>
<dbReference type="GeneTree" id="ENSGT00670000098452"/>
<feature type="transmembrane region" description="Helical" evidence="10">
    <location>
        <begin position="94"/>
        <end position="113"/>
    </location>
</feature>
<comment type="subcellular location">
    <subcellularLocation>
        <location evidence="1">Cell membrane</location>
        <topology evidence="1">Multi-pass membrane protein</topology>
    </subcellularLocation>
</comment>
<feature type="transmembrane region" description="Helical" evidence="10">
    <location>
        <begin position="231"/>
        <end position="250"/>
    </location>
</feature>
<evidence type="ECO:0000256" key="8">
    <source>
        <dbReference type="ARBA" id="ARBA00023224"/>
    </source>
</evidence>
<feature type="transmembrane region" description="Helical" evidence="10">
    <location>
        <begin position="175"/>
        <end position="202"/>
    </location>
</feature>
<dbReference type="InterPro" id="IPR000276">
    <property type="entry name" value="GPCR_Rhodpsn"/>
</dbReference>
<dbReference type="Proteomes" id="UP000472272">
    <property type="component" value="Chromosome 15"/>
</dbReference>
<dbReference type="GO" id="GO:0004930">
    <property type="term" value="F:G protein-coupled receptor activity"/>
    <property type="evidence" value="ECO:0007669"/>
    <property type="project" value="UniProtKB-KW"/>
</dbReference>
<keyword evidence="7 9" id="KW-0675">Receptor</keyword>
<protein>
    <recommendedName>
        <fullName evidence="11">G-protein coupled receptors family 1 profile domain-containing protein</fullName>
    </recommendedName>
</protein>
<dbReference type="GO" id="GO:0005886">
    <property type="term" value="C:plasma membrane"/>
    <property type="evidence" value="ECO:0007669"/>
    <property type="project" value="UniProtKB-SubCell"/>
</dbReference>
<dbReference type="PRINTS" id="PR00237">
    <property type="entry name" value="GPCRRHODOPSN"/>
</dbReference>
<evidence type="ECO:0000313" key="12">
    <source>
        <dbReference type="Ensembl" id="ENSPMRP00000025758.1"/>
    </source>
</evidence>
<evidence type="ECO:0000256" key="4">
    <source>
        <dbReference type="ARBA" id="ARBA00022989"/>
    </source>
</evidence>
<evidence type="ECO:0000259" key="11">
    <source>
        <dbReference type="PROSITE" id="PS50262"/>
    </source>
</evidence>
<dbReference type="Gene3D" id="1.20.1070.10">
    <property type="entry name" value="Rhodopsin 7-helix transmembrane proteins"/>
    <property type="match status" value="1"/>
</dbReference>
<keyword evidence="5 9" id="KW-0297">G-protein coupled receptor</keyword>
<evidence type="ECO:0000256" key="10">
    <source>
        <dbReference type="SAM" id="Phobius"/>
    </source>
</evidence>
<feature type="domain" description="G-protein coupled receptors family 1 profile" evidence="11">
    <location>
        <begin position="33"/>
        <end position="287"/>
    </location>
</feature>
<dbReference type="SUPFAM" id="SSF81321">
    <property type="entry name" value="Family A G protein-coupled receptor-like"/>
    <property type="match status" value="1"/>
</dbReference>
<keyword evidence="2" id="KW-1003">Cell membrane</keyword>
<evidence type="ECO:0000256" key="3">
    <source>
        <dbReference type="ARBA" id="ARBA00022692"/>
    </source>
</evidence>